<keyword evidence="1" id="KW-1133">Transmembrane helix</keyword>
<gene>
    <name evidence="2" type="ORF">JCM19301_2873</name>
    <name evidence="3" type="ORF">JCM19538_1291</name>
</gene>
<organism evidence="2 4">
    <name type="scientific">Jejuia pallidilutea</name>
    <dbReference type="NCBI Taxonomy" id="504487"/>
    <lineage>
        <taxon>Bacteria</taxon>
        <taxon>Pseudomonadati</taxon>
        <taxon>Bacteroidota</taxon>
        <taxon>Flavobacteriia</taxon>
        <taxon>Flavobacteriales</taxon>
        <taxon>Flavobacteriaceae</taxon>
        <taxon>Jejuia</taxon>
    </lineage>
</organism>
<proteinExistence type="predicted"/>
<dbReference type="EMBL" id="BBNY01000008">
    <property type="protein sequence ID" value="GAL89297.1"/>
    <property type="molecule type" value="Genomic_DNA"/>
</dbReference>
<dbReference type="EMBL" id="BBNR01000014">
    <property type="protein sequence ID" value="GAL67961.1"/>
    <property type="molecule type" value="Genomic_DNA"/>
</dbReference>
<evidence type="ECO:0000256" key="1">
    <source>
        <dbReference type="SAM" id="Phobius"/>
    </source>
</evidence>
<feature type="transmembrane region" description="Helical" evidence="1">
    <location>
        <begin position="30"/>
        <end position="49"/>
    </location>
</feature>
<dbReference type="STRING" id="504487.JCM19538_1291"/>
<protein>
    <submittedName>
        <fullName evidence="2">Uncharacterized protein</fullName>
    </submittedName>
</protein>
<name>A0A090VTC5_9FLAO</name>
<keyword evidence="5" id="KW-1185">Reference proteome</keyword>
<dbReference type="AlphaFoldDB" id="A0A090VTC5"/>
<accession>A0A090VTC5</accession>
<keyword evidence="1" id="KW-0472">Membrane</keyword>
<keyword evidence="1" id="KW-0812">Transmembrane</keyword>
<comment type="caution">
    <text evidence="2">The sequence shown here is derived from an EMBL/GenBank/DDBJ whole genome shotgun (WGS) entry which is preliminary data.</text>
</comment>
<evidence type="ECO:0000313" key="5">
    <source>
        <dbReference type="Proteomes" id="UP000030184"/>
    </source>
</evidence>
<sequence length="53" mass="6376">MVFLWYFITETQAKRKLVFYKNLGISTLKLFALFYLIDIILSLPFILILKEFV</sequence>
<reference evidence="5" key="1">
    <citation type="journal article" date="2014" name="Genome Announc.">
        <title>Draft Genome Sequence of Marine Flavobacterium Jejuia pallidilutea Strain 11shimoA1 and Pigmentation Mutants.</title>
        <authorList>
            <person name="Takatani N."/>
            <person name="Nakanishi M."/>
            <person name="Meirelles P."/>
            <person name="Mino S."/>
            <person name="Suda W."/>
            <person name="Oshima K."/>
            <person name="Hattori M."/>
            <person name="Ohkuma M."/>
            <person name="Hosokawa M."/>
            <person name="Miyashita K."/>
            <person name="Thompson F.L."/>
            <person name="Niwa A."/>
            <person name="Sawabe T."/>
            <person name="Sawabe T."/>
        </authorList>
    </citation>
    <scope>NUCLEOTIDE SEQUENCE [LARGE SCALE GENOMIC DNA]</scope>
    <source>
        <strain evidence="5">JCM 19538</strain>
    </source>
</reference>
<dbReference type="Proteomes" id="UP000029641">
    <property type="component" value="Unassembled WGS sequence"/>
</dbReference>
<dbReference type="Proteomes" id="UP000030184">
    <property type="component" value="Unassembled WGS sequence"/>
</dbReference>
<evidence type="ECO:0000313" key="3">
    <source>
        <dbReference type="EMBL" id="GAL89297.1"/>
    </source>
</evidence>
<evidence type="ECO:0000313" key="4">
    <source>
        <dbReference type="Proteomes" id="UP000029641"/>
    </source>
</evidence>
<evidence type="ECO:0000313" key="2">
    <source>
        <dbReference type="EMBL" id="GAL67961.1"/>
    </source>
</evidence>